<evidence type="ECO:0000256" key="1">
    <source>
        <dbReference type="SAM" id="MobiDB-lite"/>
    </source>
</evidence>
<keyword evidence="2" id="KW-0732">Signal</keyword>
<feature type="domain" description="Apple" evidence="3">
    <location>
        <begin position="537"/>
        <end position="622"/>
    </location>
</feature>
<feature type="signal peptide" evidence="2">
    <location>
        <begin position="1"/>
        <end position="18"/>
    </location>
</feature>
<proteinExistence type="predicted"/>
<dbReference type="SUPFAM" id="SSF57414">
    <property type="entry name" value="Hairpin loop containing domain-like"/>
    <property type="match status" value="3"/>
</dbReference>
<evidence type="ECO:0000256" key="2">
    <source>
        <dbReference type="SAM" id="SignalP"/>
    </source>
</evidence>
<dbReference type="EMBL" id="JAKKPZ010000001">
    <property type="protein sequence ID" value="KAI1728451.1"/>
    <property type="molecule type" value="Genomic_DNA"/>
</dbReference>
<reference evidence="4" key="1">
    <citation type="submission" date="2022-01" db="EMBL/GenBank/DDBJ databases">
        <title>Genome Sequence Resource for Two Populations of Ditylenchus destructor, the Migratory Endoparasitic Phytonematode.</title>
        <authorList>
            <person name="Zhang H."/>
            <person name="Lin R."/>
            <person name="Xie B."/>
        </authorList>
    </citation>
    <scope>NUCLEOTIDE SEQUENCE</scope>
    <source>
        <strain evidence="4">BazhouSP</strain>
    </source>
</reference>
<evidence type="ECO:0000313" key="4">
    <source>
        <dbReference type="EMBL" id="KAI1728451.1"/>
    </source>
</evidence>
<dbReference type="PANTHER" id="PTHR47327">
    <property type="entry name" value="FI18240P1-RELATED"/>
    <property type="match status" value="1"/>
</dbReference>
<feature type="compositionally biased region" description="Basic and acidic residues" evidence="1">
    <location>
        <begin position="233"/>
        <end position="246"/>
    </location>
</feature>
<dbReference type="Pfam" id="PF00024">
    <property type="entry name" value="PAN_1"/>
    <property type="match status" value="2"/>
</dbReference>
<comment type="caution">
    <text evidence="4">The sequence shown here is derived from an EMBL/GenBank/DDBJ whole genome shotgun (WGS) entry which is preliminary data.</text>
</comment>
<dbReference type="AlphaFoldDB" id="A0AAD4RDC8"/>
<protein>
    <submittedName>
        <fullName evidence="4">PAN domain-containing protein</fullName>
    </submittedName>
</protein>
<dbReference type="InterPro" id="IPR052774">
    <property type="entry name" value="Celegans_DevNeuronal_Protein"/>
</dbReference>
<sequence length="658" mass="74011">MWILITVSFSLLLNKVAAIEPEQLKPCFERFDGYKLFDANPFHSEWRMKTEEQCLPFCVKASSRCASIVYDKFNHICHYFSINGIEFESIERNSKMVYLQVAERRCIDEMVIAMDKEEKMASQPPNIDQNLVNGGTILVNIADRDILKSGSNQPKYATQAVETHVEVSLPEHTTATDHPDLLNEDQHFVNGHSSNLVNDVPVDLHTTTEEIQTSTEQQTTTTTEIVNINRDISDEELKFTSPDHKSGRVNTGRNEGDARNDQIDHKEREPTGDTEAANVNKDIFNDYQKENTIPDSTDTENVKLHAQTTESPISLPKDGFNVDSAPALLPVMSVFKATRLASKANADELSMDNNIRRHPVRKPDPPAEPSTLPPMDLTREIFVTPKQIPTTTTKQPIVPVRHAFARRKEALPKAEILPSSIEESLARSAVEIESCQGDVQQIWLAVENSRISTNNSVLKSGSGPTECMRLCKNLPIPHRPFLCDSFTYFEKEQQCQLTTIADMFPSPALISADQPDFTTRVFHKFCYSETLAPFSGCSDFLAFREYSLEMTPKEVFDGLPQGRDGLSACIELCVLSNEFRCRSSLFDSINGICKVFDEHSLSNPIAFKEHQNVGQLYFENGCIDGELPQENVEGSVQRVQQSGSVVQPIRIDFKKVIR</sequence>
<dbReference type="Gene3D" id="3.50.4.10">
    <property type="entry name" value="Hepatocyte Growth Factor"/>
    <property type="match status" value="2"/>
</dbReference>
<feature type="compositionally biased region" description="Basic and acidic residues" evidence="1">
    <location>
        <begin position="254"/>
        <end position="271"/>
    </location>
</feature>
<dbReference type="PROSITE" id="PS50948">
    <property type="entry name" value="PAN"/>
    <property type="match status" value="3"/>
</dbReference>
<feature type="domain" description="Apple" evidence="3">
    <location>
        <begin position="27"/>
        <end position="106"/>
    </location>
</feature>
<evidence type="ECO:0000313" key="5">
    <source>
        <dbReference type="Proteomes" id="UP001201812"/>
    </source>
</evidence>
<organism evidence="4 5">
    <name type="scientific">Ditylenchus destructor</name>
    <dbReference type="NCBI Taxonomy" id="166010"/>
    <lineage>
        <taxon>Eukaryota</taxon>
        <taxon>Metazoa</taxon>
        <taxon>Ecdysozoa</taxon>
        <taxon>Nematoda</taxon>
        <taxon>Chromadorea</taxon>
        <taxon>Rhabditida</taxon>
        <taxon>Tylenchina</taxon>
        <taxon>Tylenchomorpha</taxon>
        <taxon>Sphaerularioidea</taxon>
        <taxon>Anguinidae</taxon>
        <taxon>Anguininae</taxon>
        <taxon>Ditylenchus</taxon>
    </lineage>
</organism>
<dbReference type="Proteomes" id="UP001201812">
    <property type="component" value="Unassembled WGS sequence"/>
</dbReference>
<evidence type="ECO:0000259" key="3">
    <source>
        <dbReference type="PROSITE" id="PS50948"/>
    </source>
</evidence>
<gene>
    <name evidence="4" type="ORF">DdX_00634</name>
</gene>
<feature type="domain" description="Apple" evidence="3">
    <location>
        <begin position="435"/>
        <end position="526"/>
    </location>
</feature>
<name>A0AAD4RDC8_9BILA</name>
<keyword evidence="5" id="KW-1185">Reference proteome</keyword>
<accession>A0AAD4RDC8</accession>
<dbReference type="InterPro" id="IPR003609">
    <property type="entry name" value="Pan_app"/>
</dbReference>
<dbReference type="PANTHER" id="PTHR47327:SF18">
    <property type="entry name" value="PAN DOMAIN PROTEIN"/>
    <property type="match status" value="1"/>
</dbReference>
<dbReference type="GO" id="GO:0009653">
    <property type="term" value="P:anatomical structure morphogenesis"/>
    <property type="evidence" value="ECO:0007669"/>
    <property type="project" value="TreeGrafter"/>
</dbReference>
<feature type="region of interest" description="Disordered" evidence="1">
    <location>
        <begin position="233"/>
        <end position="276"/>
    </location>
</feature>
<dbReference type="SMART" id="SM00473">
    <property type="entry name" value="PAN_AP"/>
    <property type="match status" value="3"/>
</dbReference>
<feature type="chain" id="PRO_5042226571" evidence="2">
    <location>
        <begin position="19"/>
        <end position="658"/>
    </location>
</feature>